<proteinExistence type="predicted"/>
<dbReference type="EMBL" id="GG693880">
    <property type="protein sequence ID" value="EES52092.1"/>
    <property type="molecule type" value="Genomic_DNA"/>
</dbReference>
<dbReference type="Pfam" id="PF00990">
    <property type="entry name" value="GGDEF"/>
    <property type="match status" value="1"/>
</dbReference>
<dbReference type="Gene3D" id="3.20.20.450">
    <property type="entry name" value="EAL domain"/>
    <property type="match status" value="1"/>
</dbReference>
<dbReference type="InterPro" id="IPR001610">
    <property type="entry name" value="PAC"/>
</dbReference>
<feature type="domain" description="PAC" evidence="2">
    <location>
        <begin position="218"/>
        <end position="269"/>
    </location>
</feature>
<organism evidence="5 6">
    <name type="scientific">Leptospirillum ferrodiazotrophum</name>
    <dbReference type="NCBI Taxonomy" id="412449"/>
    <lineage>
        <taxon>Bacteria</taxon>
        <taxon>Pseudomonadati</taxon>
        <taxon>Nitrospirota</taxon>
        <taxon>Nitrospiria</taxon>
        <taxon>Nitrospirales</taxon>
        <taxon>Nitrospiraceae</taxon>
        <taxon>Leptospirillum</taxon>
    </lineage>
</organism>
<dbReference type="NCBIfam" id="TIGR00229">
    <property type="entry name" value="sensory_box"/>
    <property type="match status" value="2"/>
</dbReference>
<dbReference type="Proteomes" id="UP000009374">
    <property type="component" value="Unassembled WGS sequence"/>
</dbReference>
<feature type="domain" description="EAL" evidence="3">
    <location>
        <begin position="443"/>
        <end position="700"/>
    </location>
</feature>
<dbReference type="InterPro" id="IPR000160">
    <property type="entry name" value="GGDEF_dom"/>
</dbReference>
<dbReference type="InterPro" id="IPR000700">
    <property type="entry name" value="PAS-assoc_C"/>
</dbReference>
<evidence type="ECO:0000313" key="6">
    <source>
        <dbReference type="Proteomes" id="UP000009374"/>
    </source>
</evidence>
<gene>
    <name evidence="5" type="ORF">UBAL3_94530058</name>
</gene>
<evidence type="ECO:0000259" key="2">
    <source>
        <dbReference type="PROSITE" id="PS50113"/>
    </source>
</evidence>
<accession>C6HZ81</accession>
<dbReference type="SMART" id="SM00091">
    <property type="entry name" value="PAS"/>
    <property type="match status" value="2"/>
</dbReference>
<dbReference type="CDD" id="cd01949">
    <property type="entry name" value="GGDEF"/>
    <property type="match status" value="1"/>
</dbReference>
<evidence type="ECO:0000259" key="4">
    <source>
        <dbReference type="PROSITE" id="PS50887"/>
    </source>
</evidence>
<dbReference type="Pfam" id="PF00989">
    <property type="entry name" value="PAS"/>
    <property type="match status" value="1"/>
</dbReference>
<evidence type="ECO:0000259" key="1">
    <source>
        <dbReference type="PROSITE" id="PS50112"/>
    </source>
</evidence>
<dbReference type="InterPro" id="IPR013767">
    <property type="entry name" value="PAS_fold"/>
</dbReference>
<dbReference type="GO" id="GO:0003824">
    <property type="term" value="F:catalytic activity"/>
    <property type="evidence" value="ECO:0007669"/>
    <property type="project" value="UniProtKB-ARBA"/>
</dbReference>
<dbReference type="SMART" id="SM00052">
    <property type="entry name" value="EAL"/>
    <property type="match status" value="1"/>
</dbReference>
<dbReference type="FunFam" id="3.30.70.270:FF:000001">
    <property type="entry name" value="Diguanylate cyclase domain protein"/>
    <property type="match status" value="1"/>
</dbReference>
<dbReference type="InterPro" id="IPR035965">
    <property type="entry name" value="PAS-like_dom_sf"/>
</dbReference>
<feature type="domain" description="PAC" evidence="2">
    <location>
        <begin position="85"/>
        <end position="139"/>
    </location>
</feature>
<dbReference type="GO" id="GO:0006355">
    <property type="term" value="P:regulation of DNA-templated transcription"/>
    <property type="evidence" value="ECO:0007669"/>
    <property type="project" value="InterPro"/>
</dbReference>
<feature type="domain" description="PAS" evidence="1">
    <location>
        <begin position="140"/>
        <end position="213"/>
    </location>
</feature>
<dbReference type="PROSITE" id="PS50883">
    <property type="entry name" value="EAL"/>
    <property type="match status" value="1"/>
</dbReference>
<dbReference type="PANTHER" id="PTHR44757">
    <property type="entry name" value="DIGUANYLATE CYCLASE DGCP"/>
    <property type="match status" value="1"/>
</dbReference>
<dbReference type="SUPFAM" id="SSF141868">
    <property type="entry name" value="EAL domain-like"/>
    <property type="match status" value="1"/>
</dbReference>
<dbReference type="InterPro" id="IPR052155">
    <property type="entry name" value="Biofilm_reg_signaling"/>
</dbReference>
<name>C6HZ81_9BACT</name>
<dbReference type="PROSITE" id="PS50112">
    <property type="entry name" value="PAS"/>
    <property type="match status" value="2"/>
</dbReference>
<sequence>MPSRKHRWEEEHYRFEAIFASSVDAILAVDPMRHIVLASPSVSRIFGYDPDELVGRSISILYARTEDFIEQGRLRYSREAEDSLSAYEVEYRRKDGSTFPGEASGRKILSSKGSGAIAGYMVTIRDISRRRQLMNALAREKEQWFVTLKSLGEGVIVTDASGLVTFMNPAAEILTGWSFLEASGQPVGTVYLAVSEETQERQADPVARCLSAGHIVGLSNHTCLLTRHGRKLAVEDSASPIRDGERTTGVVLVFRDVTEKREMERQLAHQARYDYLTQIPNRVLFHDRFDQALARARRSGSPLALLYMDLDSFKEINDTLGHAAGDIVLRQAAERLVKAVREEDTVARMGGDEFTVIMTGFSGREEVVTSVGRLFLALSEPMMVGGQEVSVTASVGVAVFPEDGEEADSLLRHADIAMYKAKERRGNAVVFFRADLTGELEKRVSFSADFRRALERSELLLEFQPEVEIVSGRIRGVEALLRWNHPLQGRLLPESFLPQLLRGGLMAELSLWVLKKAARQALAWPHASGEPPLPVSVNLSVRELRGSVSPVVRLREVLAETGLPPERLEIEIAFPEGRLGDDVPVLGGMRDLGVKLVADDFGEGIVSLDILRSGLFDRVKLSRQLSPGGDSGGFDPKAAAMLRGVLSMLRDLEIPAVAKGAESRESLRILREAGLRFIQGYALSRPLSPHEIAGLAASGRIGPGIA</sequence>
<dbReference type="SMART" id="SM00267">
    <property type="entry name" value="GGDEF"/>
    <property type="match status" value="1"/>
</dbReference>
<dbReference type="SUPFAM" id="SSF55785">
    <property type="entry name" value="PYP-like sensor domain (PAS domain)"/>
    <property type="match status" value="2"/>
</dbReference>
<dbReference type="InterPro" id="IPR043128">
    <property type="entry name" value="Rev_trsase/Diguanyl_cyclase"/>
</dbReference>
<dbReference type="AlphaFoldDB" id="C6HZ81"/>
<dbReference type="CDD" id="cd01948">
    <property type="entry name" value="EAL"/>
    <property type="match status" value="1"/>
</dbReference>
<dbReference type="PANTHER" id="PTHR44757:SF2">
    <property type="entry name" value="BIOFILM ARCHITECTURE MAINTENANCE PROTEIN MBAA"/>
    <property type="match status" value="1"/>
</dbReference>
<dbReference type="PROSITE" id="PS50113">
    <property type="entry name" value="PAC"/>
    <property type="match status" value="2"/>
</dbReference>
<feature type="domain" description="PAS" evidence="1">
    <location>
        <begin position="11"/>
        <end position="81"/>
    </location>
</feature>
<reference evidence="5 6" key="1">
    <citation type="journal article" date="2009" name="Appl. Environ. Microbiol.">
        <title>Community genomic and proteomic analyses of chemoautotrophic iron-oxidizing "Leptospirillum rubarum" (Group II) and "Leptospirillum ferrodiazotrophum" (Group III) bacteria in acid mine drainage biofilms.</title>
        <authorList>
            <person name="Goltsman D.S."/>
            <person name="Denef V.J."/>
            <person name="Singer S.W."/>
            <person name="VerBerkmoes N.C."/>
            <person name="Lefsrud M."/>
            <person name="Mueller R.S."/>
            <person name="Dick G.J."/>
            <person name="Sun C.L."/>
            <person name="Wheeler K.E."/>
            <person name="Zemla A."/>
            <person name="Baker B.J."/>
            <person name="Hauser L."/>
            <person name="Land M."/>
            <person name="Shah M.B."/>
            <person name="Thelen M.P."/>
            <person name="Hettich R.L."/>
            <person name="Banfield J.F."/>
        </authorList>
    </citation>
    <scope>NUCLEOTIDE SEQUENCE [LARGE SCALE GENOMIC DNA]</scope>
</reference>
<feature type="domain" description="GGDEF" evidence="4">
    <location>
        <begin position="301"/>
        <end position="434"/>
    </location>
</feature>
<evidence type="ECO:0000259" key="3">
    <source>
        <dbReference type="PROSITE" id="PS50883"/>
    </source>
</evidence>
<protein>
    <submittedName>
        <fullName evidence="5">Diguanylate cyclase/phosphodiesterase with PAS/PAC and GAF sensor(S)</fullName>
    </submittedName>
</protein>
<dbReference type="InterPro" id="IPR001633">
    <property type="entry name" value="EAL_dom"/>
</dbReference>
<dbReference type="NCBIfam" id="TIGR00254">
    <property type="entry name" value="GGDEF"/>
    <property type="match status" value="1"/>
</dbReference>
<dbReference type="Pfam" id="PF00563">
    <property type="entry name" value="EAL"/>
    <property type="match status" value="1"/>
</dbReference>
<dbReference type="Pfam" id="PF13426">
    <property type="entry name" value="PAS_9"/>
    <property type="match status" value="1"/>
</dbReference>
<dbReference type="SUPFAM" id="SSF55073">
    <property type="entry name" value="Nucleotide cyclase"/>
    <property type="match status" value="1"/>
</dbReference>
<dbReference type="CDD" id="cd00130">
    <property type="entry name" value="PAS"/>
    <property type="match status" value="2"/>
</dbReference>
<dbReference type="Gene3D" id="3.30.450.20">
    <property type="entry name" value="PAS domain"/>
    <property type="match status" value="2"/>
</dbReference>
<dbReference type="InterPro" id="IPR000014">
    <property type="entry name" value="PAS"/>
</dbReference>
<dbReference type="SMART" id="SM00086">
    <property type="entry name" value="PAC"/>
    <property type="match status" value="2"/>
</dbReference>
<dbReference type="InterPro" id="IPR035919">
    <property type="entry name" value="EAL_sf"/>
</dbReference>
<dbReference type="Gene3D" id="3.30.70.270">
    <property type="match status" value="1"/>
</dbReference>
<evidence type="ECO:0000313" key="5">
    <source>
        <dbReference type="EMBL" id="EES52092.1"/>
    </source>
</evidence>
<dbReference type="InterPro" id="IPR029787">
    <property type="entry name" value="Nucleotide_cyclase"/>
</dbReference>
<dbReference type="PROSITE" id="PS50887">
    <property type="entry name" value="GGDEF"/>
    <property type="match status" value="1"/>
</dbReference>
<keyword evidence="6" id="KW-1185">Reference proteome</keyword>